<protein>
    <recommendedName>
        <fullName evidence="3">Protein kinase domain-containing protein</fullName>
    </recommendedName>
</protein>
<proteinExistence type="predicted"/>
<keyword evidence="2" id="KW-1185">Reference proteome</keyword>
<dbReference type="Pfam" id="PF18762">
    <property type="entry name" value="Kinase-PolyVal"/>
    <property type="match status" value="1"/>
</dbReference>
<organism evidence="1 2">
    <name type="scientific">Prosthecobacter debontii</name>
    <dbReference type="NCBI Taxonomy" id="48467"/>
    <lineage>
        <taxon>Bacteria</taxon>
        <taxon>Pseudomonadati</taxon>
        <taxon>Verrucomicrobiota</taxon>
        <taxon>Verrucomicrobiia</taxon>
        <taxon>Verrucomicrobiales</taxon>
        <taxon>Verrucomicrobiaceae</taxon>
        <taxon>Prosthecobacter</taxon>
    </lineage>
</organism>
<dbReference type="InterPro" id="IPR041055">
    <property type="entry name" value="Kinase-PolyVal"/>
</dbReference>
<gene>
    <name evidence="1" type="ORF">SAMN02745166_03728</name>
</gene>
<evidence type="ECO:0000313" key="2">
    <source>
        <dbReference type="Proteomes" id="UP000190774"/>
    </source>
</evidence>
<evidence type="ECO:0000313" key="1">
    <source>
        <dbReference type="EMBL" id="SKB02967.1"/>
    </source>
</evidence>
<dbReference type="Proteomes" id="UP000190774">
    <property type="component" value="Unassembled WGS sequence"/>
</dbReference>
<dbReference type="EMBL" id="FUYE01000014">
    <property type="protein sequence ID" value="SKB02967.1"/>
    <property type="molecule type" value="Genomic_DNA"/>
</dbReference>
<accession>A0A1T4YMA5</accession>
<name>A0A1T4YMA5_9BACT</name>
<sequence>MATHAMRSGSEHKVAHFLSQNRVVKDLDVQAVATESLFDYRTDHLLSNYLFQDSIHLEGFYLYDGRLHIVVSQPFVEGVHPPWAALKEGLEARGLHHESPNSLIPSFTVGDSLNCHLCINDLHENNVILDTNGELHPIDAHFYFNTRAERVEALTNLGLWPTASPSE</sequence>
<dbReference type="AlphaFoldDB" id="A0A1T4YMA5"/>
<reference evidence="2" key="1">
    <citation type="submission" date="2017-02" db="EMBL/GenBank/DDBJ databases">
        <authorList>
            <person name="Varghese N."/>
            <person name="Submissions S."/>
        </authorList>
    </citation>
    <scope>NUCLEOTIDE SEQUENCE [LARGE SCALE GENOMIC DNA]</scope>
    <source>
        <strain evidence="2">ATCC 700200</strain>
    </source>
</reference>
<evidence type="ECO:0008006" key="3">
    <source>
        <dbReference type="Google" id="ProtNLM"/>
    </source>
</evidence>
<dbReference type="STRING" id="48467.SAMN02745166_03728"/>